<proteinExistence type="predicted"/>
<evidence type="ECO:0000256" key="2">
    <source>
        <dbReference type="SAM" id="SignalP"/>
    </source>
</evidence>
<dbReference type="RefSeq" id="WP_145057717.1">
    <property type="nucleotide sequence ID" value="NZ_CP036263.1"/>
</dbReference>
<name>A0A517MR65_9BACT</name>
<feature type="chain" id="PRO_5021885981" evidence="2">
    <location>
        <begin position="25"/>
        <end position="490"/>
    </location>
</feature>
<dbReference type="Proteomes" id="UP000319852">
    <property type="component" value="Chromosome"/>
</dbReference>
<dbReference type="Gene3D" id="2.40.10.480">
    <property type="match status" value="1"/>
</dbReference>
<feature type="compositionally biased region" description="Basic and acidic residues" evidence="1">
    <location>
        <begin position="113"/>
        <end position="143"/>
    </location>
</feature>
<dbReference type="InterPro" id="IPR018391">
    <property type="entry name" value="PQQ_b-propeller_rpt"/>
</dbReference>
<dbReference type="PANTHER" id="PTHR34512">
    <property type="entry name" value="CELL SURFACE PROTEIN"/>
    <property type="match status" value="1"/>
</dbReference>
<dbReference type="PANTHER" id="PTHR34512:SF30">
    <property type="entry name" value="OUTER MEMBRANE PROTEIN ASSEMBLY FACTOR BAMB"/>
    <property type="match status" value="1"/>
</dbReference>
<feature type="domain" description="Pyrrolo-quinoline quinone repeat" evidence="3">
    <location>
        <begin position="164"/>
        <end position="412"/>
    </location>
</feature>
<evidence type="ECO:0000259" key="3">
    <source>
        <dbReference type="Pfam" id="PF13360"/>
    </source>
</evidence>
<organism evidence="4 5">
    <name type="scientific">Adhaeretor mobilis</name>
    <dbReference type="NCBI Taxonomy" id="1930276"/>
    <lineage>
        <taxon>Bacteria</taxon>
        <taxon>Pseudomonadati</taxon>
        <taxon>Planctomycetota</taxon>
        <taxon>Planctomycetia</taxon>
        <taxon>Pirellulales</taxon>
        <taxon>Lacipirellulaceae</taxon>
        <taxon>Adhaeretor</taxon>
    </lineage>
</organism>
<keyword evidence="2" id="KW-0732">Signal</keyword>
<dbReference type="Pfam" id="PF13360">
    <property type="entry name" value="PQQ_2"/>
    <property type="match status" value="1"/>
</dbReference>
<dbReference type="AlphaFoldDB" id="A0A517MR65"/>
<sequence length="490" mass="53870" precursor="true">MSYKLSTIAVLLCSHIFSASASLAQEQETTQWPRWRGPIATGVAPDGDPPMTWDEDTNVKWKVPIPGQGSGSPIVFDDKIYLLSAIKTDRTQESDEAVSDRSPASPFRLVQTESDRRPRGERPRGERPDGERPRGERPEGERRRGGRRGGSGRAANPTHFHQFVVLCLDRKTGHVLWQETAAEVVPHEGHHATASYASTSAVTDGKNLYVSFGSRGVYSYDLEGNFRWKHEMPPLYTRNSFGEGSSPALYGDTLVVNSDHEQQSFIEALDTNTGEPRWKTLRDEETSWGTPLIVEHEGVVQVIVNAMNRTRSYDLATGEVIWECGGQASGPVPTAVVHDNLVFCMTGHRGSALYAIPLSARGDITGSDKIAWKLDRDTPYVPSPLIYDDLLYFTKTNSAMLTCVKAATGEVQYRSKRLPGMDSIYASPVAASGRIYIAGRNGMTDVIKPGPKFEVLAENELGESIDATPAIVGKEIFIRGANHLYCIATD</sequence>
<evidence type="ECO:0000313" key="4">
    <source>
        <dbReference type="EMBL" id="QDS97383.1"/>
    </source>
</evidence>
<dbReference type="InterPro" id="IPR011047">
    <property type="entry name" value="Quinoprotein_ADH-like_sf"/>
</dbReference>
<dbReference type="InterPro" id="IPR015943">
    <property type="entry name" value="WD40/YVTN_repeat-like_dom_sf"/>
</dbReference>
<dbReference type="SMART" id="SM00564">
    <property type="entry name" value="PQQ"/>
    <property type="match status" value="3"/>
</dbReference>
<dbReference type="KEGG" id="amob:HG15A2_06440"/>
<feature type="signal peptide" evidence="2">
    <location>
        <begin position="1"/>
        <end position="24"/>
    </location>
</feature>
<feature type="region of interest" description="Disordered" evidence="1">
    <location>
        <begin position="91"/>
        <end position="156"/>
    </location>
</feature>
<dbReference type="OrthoDB" id="244732at2"/>
<protein>
    <submittedName>
        <fullName evidence="4">Outer membrane protein assembly factor BamB</fullName>
    </submittedName>
</protein>
<dbReference type="SUPFAM" id="SSF50998">
    <property type="entry name" value="Quinoprotein alcohol dehydrogenase-like"/>
    <property type="match status" value="1"/>
</dbReference>
<dbReference type="EMBL" id="CP036263">
    <property type="protein sequence ID" value="QDS97383.1"/>
    <property type="molecule type" value="Genomic_DNA"/>
</dbReference>
<gene>
    <name evidence="4" type="primary">bamB_1</name>
    <name evidence="4" type="ORF">HG15A2_06440</name>
</gene>
<keyword evidence="5" id="KW-1185">Reference proteome</keyword>
<reference evidence="4 5" key="1">
    <citation type="submission" date="2019-02" db="EMBL/GenBank/DDBJ databases">
        <title>Deep-cultivation of Planctomycetes and their phenomic and genomic characterization uncovers novel biology.</title>
        <authorList>
            <person name="Wiegand S."/>
            <person name="Jogler M."/>
            <person name="Boedeker C."/>
            <person name="Pinto D."/>
            <person name="Vollmers J."/>
            <person name="Rivas-Marin E."/>
            <person name="Kohn T."/>
            <person name="Peeters S.H."/>
            <person name="Heuer A."/>
            <person name="Rast P."/>
            <person name="Oberbeckmann S."/>
            <person name="Bunk B."/>
            <person name="Jeske O."/>
            <person name="Meyerdierks A."/>
            <person name="Storesund J.E."/>
            <person name="Kallscheuer N."/>
            <person name="Luecker S."/>
            <person name="Lage O.M."/>
            <person name="Pohl T."/>
            <person name="Merkel B.J."/>
            <person name="Hornburger P."/>
            <person name="Mueller R.-W."/>
            <person name="Bruemmer F."/>
            <person name="Labrenz M."/>
            <person name="Spormann A.M."/>
            <person name="Op den Camp H."/>
            <person name="Overmann J."/>
            <person name="Amann R."/>
            <person name="Jetten M.S.M."/>
            <person name="Mascher T."/>
            <person name="Medema M.H."/>
            <person name="Devos D.P."/>
            <person name="Kaster A.-K."/>
            <person name="Ovreas L."/>
            <person name="Rohde M."/>
            <person name="Galperin M.Y."/>
            <person name="Jogler C."/>
        </authorList>
    </citation>
    <scope>NUCLEOTIDE SEQUENCE [LARGE SCALE GENOMIC DNA]</scope>
    <source>
        <strain evidence="4 5">HG15A2</strain>
    </source>
</reference>
<evidence type="ECO:0000313" key="5">
    <source>
        <dbReference type="Proteomes" id="UP000319852"/>
    </source>
</evidence>
<accession>A0A517MR65</accession>
<evidence type="ECO:0000256" key="1">
    <source>
        <dbReference type="SAM" id="MobiDB-lite"/>
    </source>
</evidence>
<dbReference type="Gene3D" id="2.130.10.10">
    <property type="entry name" value="YVTN repeat-like/Quinoprotein amine dehydrogenase"/>
    <property type="match status" value="1"/>
</dbReference>
<dbReference type="InterPro" id="IPR002372">
    <property type="entry name" value="PQQ_rpt_dom"/>
</dbReference>